<dbReference type="EMBL" id="UYJE01000992">
    <property type="protein sequence ID" value="VDH98284.1"/>
    <property type="molecule type" value="Genomic_DNA"/>
</dbReference>
<gene>
    <name evidence="2" type="ORF">MGAL_10B066493</name>
</gene>
<sequence>MGPPIVSFSPARHGRPTSRPCSSRSAEATSQDISIASNDASLDILLSTTTQDIQISSNDDSLDILLSTTTEDSPIASNDDSLDI</sequence>
<reference evidence="2" key="1">
    <citation type="submission" date="2018-11" db="EMBL/GenBank/DDBJ databases">
        <authorList>
            <person name="Alioto T."/>
            <person name="Alioto T."/>
        </authorList>
    </citation>
    <scope>NUCLEOTIDE SEQUENCE</scope>
</reference>
<feature type="compositionally biased region" description="Polar residues" evidence="1">
    <location>
        <begin position="19"/>
        <end position="32"/>
    </location>
</feature>
<dbReference type="AlphaFoldDB" id="A0A8B6C0E3"/>
<evidence type="ECO:0000313" key="3">
    <source>
        <dbReference type="Proteomes" id="UP000596742"/>
    </source>
</evidence>
<comment type="caution">
    <text evidence="2">The sequence shown here is derived from an EMBL/GenBank/DDBJ whole genome shotgun (WGS) entry which is preliminary data.</text>
</comment>
<feature type="region of interest" description="Disordered" evidence="1">
    <location>
        <begin position="1"/>
        <end position="32"/>
    </location>
</feature>
<accession>A0A8B6C0E3</accession>
<organism evidence="2 3">
    <name type="scientific">Mytilus galloprovincialis</name>
    <name type="common">Mediterranean mussel</name>
    <dbReference type="NCBI Taxonomy" id="29158"/>
    <lineage>
        <taxon>Eukaryota</taxon>
        <taxon>Metazoa</taxon>
        <taxon>Spiralia</taxon>
        <taxon>Lophotrochozoa</taxon>
        <taxon>Mollusca</taxon>
        <taxon>Bivalvia</taxon>
        <taxon>Autobranchia</taxon>
        <taxon>Pteriomorphia</taxon>
        <taxon>Mytilida</taxon>
        <taxon>Mytiloidea</taxon>
        <taxon>Mytilidae</taxon>
        <taxon>Mytilinae</taxon>
        <taxon>Mytilus</taxon>
    </lineage>
</organism>
<evidence type="ECO:0000256" key="1">
    <source>
        <dbReference type="SAM" id="MobiDB-lite"/>
    </source>
</evidence>
<evidence type="ECO:0000313" key="2">
    <source>
        <dbReference type="EMBL" id="VDH98284.1"/>
    </source>
</evidence>
<name>A0A8B6C0E3_MYTGA</name>
<protein>
    <submittedName>
        <fullName evidence="2">Uncharacterized protein</fullName>
    </submittedName>
</protein>
<keyword evidence="3" id="KW-1185">Reference proteome</keyword>
<dbReference type="Proteomes" id="UP000596742">
    <property type="component" value="Unassembled WGS sequence"/>
</dbReference>
<proteinExistence type="predicted"/>